<evidence type="ECO:0000256" key="1">
    <source>
        <dbReference type="SAM" id="MobiDB-lite"/>
    </source>
</evidence>
<dbReference type="PhylomeDB" id="O45973"/>
<keyword evidence="2" id="KW-0812">Transmembrane</keyword>
<feature type="transmembrane region" description="Helical" evidence="2">
    <location>
        <begin position="274"/>
        <end position="297"/>
    </location>
</feature>
<feature type="transmembrane region" description="Helical" evidence="2">
    <location>
        <begin position="20"/>
        <end position="39"/>
    </location>
</feature>
<keyword evidence="3" id="KW-0675">Receptor</keyword>
<dbReference type="AlphaFoldDB" id="O45973"/>
<dbReference type="CTD" id="189377"/>
<evidence type="ECO:0000313" key="4">
    <source>
        <dbReference type="Proteomes" id="UP000001940"/>
    </source>
</evidence>
<dbReference type="PANTHER" id="PTHR22941">
    <property type="entry name" value="SERPENTINE RECEPTOR"/>
    <property type="match status" value="1"/>
</dbReference>
<dbReference type="OMA" id="IMYLCAI"/>
<dbReference type="WormBase" id="Y6E2A.6">
    <property type="protein sequence ID" value="CE16582"/>
    <property type="gene ID" value="WBGene00005357"/>
    <property type="gene designation" value="srh-140"/>
</dbReference>
<organism evidence="3 4">
    <name type="scientific">Caenorhabditis elegans</name>
    <dbReference type="NCBI Taxonomy" id="6239"/>
    <lineage>
        <taxon>Eukaryota</taxon>
        <taxon>Metazoa</taxon>
        <taxon>Ecdysozoa</taxon>
        <taxon>Nematoda</taxon>
        <taxon>Chromadorea</taxon>
        <taxon>Rhabditida</taxon>
        <taxon>Rhabditina</taxon>
        <taxon>Rhabditomorpha</taxon>
        <taxon>Rhabditoidea</taxon>
        <taxon>Rhabditidae</taxon>
        <taxon>Peloderinae</taxon>
        <taxon>Caenorhabditis</taxon>
    </lineage>
</organism>
<dbReference type="InParanoid" id="O45973"/>
<dbReference type="PIR" id="T27334">
    <property type="entry name" value="T27334"/>
</dbReference>
<evidence type="ECO:0000313" key="3">
    <source>
        <dbReference type="EMBL" id="CAA15967.1"/>
    </source>
</evidence>
<feature type="region of interest" description="Disordered" evidence="1">
    <location>
        <begin position="331"/>
        <end position="357"/>
    </location>
</feature>
<dbReference type="EMBL" id="BX284605">
    <property type="protein sequence ID" value="CAA15967.1"/>
    <property type="molecule type" value="Genomic_DNA"/>
</dbReference>
<dbReference type="PaxDb" id="6239-Y6E2A.6"/>
<dbReference type="Pfam" id="PF10318">
    <property type="entry name" value="7TM_GPCR_Srh"/>
    <property type="match status" value="1"/>
</dbReference>
<dbReference type="AGR" id="WB:WBGene00005357"/>
<feature type="transmembrane region" description="Helical" evidence="2">
    <location>
        <begin position="51"/>
        <end position="76"/>
    </location>
</feature>
<proteinExistence type="predicted"/>
<dbReference type="SUPFAM" id="SSF81321">
    <property type="entry name" value="Family A G protein-coupled receptor-like"/>
    <property type="match status" value="1"/>
</dbReference>
<dbReference type="RefSeq" id="NP_506913.1">
    <property type="nucleotide sequence ID" value="NM_074512.1"/>
</dbReference>
<keyword evidence="2" id="KW-0472">Membrane</keyword>
<feature type="transmembrane region" description="Helical" evidence="2">
    <location>
        <begin position="244"/>
        <end position="268"/>
    </location>
</feature>
<keyword evidence="4" id="KW-1185">Reference proteome</keyword>
<dbReference type="PANTHER" id="PTHR22941:SF308">
    <property type="entry name" value="SERPENTINE RECEPTOR, CLASS H"/>
    <property type="match status" value="1"/>
</dbReference>
<dbReference type="HOGENOM" id="CLU_042960_1_0_1"/>
<gene>
    <name evidence="3 5" type="primary">srh-140</name>
    <name evidence="3" type="ORF">CELE_Y6E2A.6</name>
    <name evidence="5" type="ORF">Y6E2A.6</name>
</gene>
<dbReference type="STRING" id="6239.Y6E2A.6.1"/>
<dbReference type="InterPro" id="IPR053220">
    <property type="entry name" value="Nematode_rcpt-like_serp_H"/>
</dbReference>
<dbReference type="UCSC" id="Y6E2A.6">
    <property type="organism name" value="c. elegans"/>
</dbReference>
<feature type="transmembrane region" description="Helical" evidence="2">
    <location>
        <begin position="138"/>
        <end position="159"/>
    </location>
</feature>
<feature type="transmembrane region" description="Helical" evidence="2">
    <location>
        <begin position="195"/>
        <end position="224"/>
    </location>
</feature>
<evidence type="ECO:0000256" key="2">
    <source>
        <dbReference type="SAM" id="Phobius"/>
    </source>
</evidence>
<sequence length="357" mass="40700">MCTWRGSYLESDEFYLRASHILSCIQTPVNIFGTFIIVFKTPKNMEKVKISILLMHLTCFWLDIYFNILSIPYMIHSAAAGYPLGILFHLGLPTDIQIYFGLVSVFFFIPAIILFFEERYNRLVRSDADSHTRFLKRVAHFGIMYLCAIIGTLVVFFGATTDSDETKIKMIERFPCLPPEIITKPGFLILTEDTLALVVILLLLTFFTFFQLGYFFGMTANFLYTTKTMSANTAKLQKQLFQRLTIQIVLPLFAVFIPCIYLNGSAAFHYLDMIFINFSNLFISTHGLLSCVTTILVHKAYRDAVFDIFGAGCLIKKNLSSRSYVTGTVRNSWKPQTNGNSQKQPENYQMAGQTSVL</sequence>
<dbReference type="KEGG" id="cel:CELE_Y6E2A.6"/>
<reference evidence="3 4" key="1">
    <citation type="journal article" date="1998" name="Science">
        <title>Genome sequence of the nematode C. elegans: a platform for investigating biology.</title>
        <authorList>
            <consortium name="The C. elegans sequencing consortium"/>
            <person name="Sulson J.E."/>
            <person name="Waterston R."/>
        </authorList>
    </citation>
    <scope>NUCLEOTIDE SEQUENCE [LARGE SCALE GENOMIC DNA]</scope>
    <source>
        <strain evidence="3 4">Bristol N2</strain>
    </source>
</reference>
<dbReference type="Proteomes" id="UP000001940">
    <property type="component" value="Chromosome V"/>
</dbReference>
<accession>O45973</accession>
<feature type="transmembrane region" description="Helical" evidence="2">
    <location>
        <begin position="96"/>
        <end position="117"/>
    </location>
</feature>
<dbReference type="InterPro" id="IPR019422">
    <property type="entry name" value="7TM_GPCR_serpentine_rcpt_Srh"/>
</dbReference>
<dbReference type="GeneID" id="189377"/>
<evidence type="ECO:0000313" key="5">
    <source>
        <dbReference type="WormBase" id="Y6E2A.6"/>
    </source>
</evidence>
<name>O45973_CAEEL</name>
<protein>
    <submittedName>
        <fullName evidence="3">Serpentine Receptor, class H</fullName>
    </submittedName>
</protein>
<keyword evidence="2" id="KW-1133">Transmembrane helix</keyword>